<accession>A0A834XJB9</accession>
<organism evidence="6 7">
    <name type="scientific">Senna tora</name>
    <dbReference type="NCBI Taxonomy" id="362788"/>
    <lineage>
        <taxon>Eukaryota</taxon>
        <taxon>Viridiplantae</taxon>
        <taxon>Streptophyta</taxon>
        <taxon>Embryophyta</taxon>
        <taxon>Tracheophyta</taxon>
        <taxon>Spermatophyta</taxon>
        <taxon>Magnoliopsida</taxon>
        <taxon>eudicotyledons</taxon>
        <taxon>Gunneridae</taxon>
        <taxon>Pentapetalae</taxon>
        <taxon>rosids</taxon>
        <taxon>fabids</taxon>
        <taxon>Fabales</taxon>
        <taxon>Fabaceae</taxon>
        <taxon>Caesalpinioideae</taxon>
        <taxon>Cassia clade</taxon>
        <taxon>Senna</taxon>
    </lineage>
</organism>
<sequence>MMQPEILLQSSSSSSFDHCEVSSFPFTSSISFSEEEEDHLQFPVGLGSRASKSIENSYINEFEVSSIFFLEDHHLQYPLIEEEQEEDALQLPSFTEDFSMDLDAFDLISNTQILGIRGYPQESEASFLPSQSPNLSSEAEDAWSPISSMKSSEFPIVQQQSLSFPQPDMEIENQVILPHLLEAYGEARDQNQNALAEAILRCMSQKASSQGEYPLERLAFHMSSSQDMMEDPKGHFIKQEACKNFEPALKATYLGLPHGRFAHFTANSAILDAIPEDSEVIHIIDFDMREGIQWPLIIEAISQQKKRLKITIITWEGEEKTSEQPKRNLLEHARTYDVQLKIEEKRFEDLVTELKKQNKRGGSMMKRDFLVFNCMVGLLHMGRGRSRRCVNEFLNLAKNMINNCNNKGIITFGDGEAIEKLRNSLNFKSFFEGNLMHYKALLESIESNFPARFSEARTSIEFLFVRPYVTSVNWMSKWEEIRESFNFESEIGFGLEGRRLSKGILMEVREMLRGSEGPYYEARVEGQNGNEMVLEWKGTQLDKFCEVEKVLVDTISKKPKLFLLLSESLYLLQSPISGRGSLYLNLCGQSSSQSSRVSKWLYLLYNVTKHTENSKIKVKADRNPMANLAHGKEDGSFSFDGGGGSLGQVKELIHSLKNSIPVCEASEKLVLGAMVKERPKPPGSEVEETIEKTKDVLKEWQLLDMLDFLHNHHGIHERQSWPGLQKQGKGGRARANKVMMIMQPSDSAGGRRGID</sequence>
<dbReference type="Pfam" id="PF03514">
    <property type="entry name" value="GRAS"/>
    <property type="match status" value="1"/>
</dbReference>
<dbReference type="OrthoDB" id="1935022at2759"/>
<reference evidence="6" key="1">
    <citation type="submission" date="2020-09" db="EMBL/GenBank/DDBJ databases">
        <title>Genome-Enabled Discovery of Anthraquinone Biosynthesis in Senna tora.</title>
        <authorList>
            <person name="Kang S.-H."/>
            <person name="Pandey R.P."/>
            <person name="Lee C.-M."/>
            <person name="Sim J.-S."/>
            <person name="Jeong J.-T."/>
            <person name="Choi B.-S."/>
            <person name="Jung M."/>
            <person name="Ginzburg D."/>
            <person name="Zhao K."/>
            <person name="Won S.Y."/>
            <person name="Oh T.-J."/>
            <person name="Yu Y."/>
            <person name="Kim N.-H."/>
            <person name="Lee O.R."/>
            <person name="Lee T.-H."/>
            <person name="Bashyal P."/>
            <person name="Kim T.-S."/>
            <person name="Lee W.-H."/>
            <person name="Kawkins C."/>
            <person name="Kim C.-K."/>
            <person name="Kim J.S."/>
            <person name="Ahn B.O."/>
            <person name="Rhee S.Y."/>
            <person name="Sohng J.K."/>
        </authorList>
    </citation>
    <scope>NUCLEOTIDE SEQUENCE</scope>
    <source>
        <tissue evidence="6">Leaf</tissue>
    </source>
</reference>
<keyword evidence="3" id="KW-0804">Transcription</keyword>
<proteinExistence type="inferred from homology"/>
<name>A0A834XJB9_9FABA</name>
<evidence type="ECO:0000256" key="4">
    <source>
        <dbReference type="ARBA" id="ARBA00023242"/>
    </source>
</evidence>
<comment type="similarity">
    <text evidence="5">Belongs to the GRAS family.</text>
</comment>
<feature type="short sequence motif" description="VHIID" evidence="5">
    <location>
        <begin position="281"/>
        <end position="285"/>
    </location>
</feature>
<feature type="region of interest" description="SAW" evidence="5">
    <location>
        <begin position="473"/>
        <end position="548"/>
    </location>
</feature>
<dbReference type="PANTHER" id="PTHR31636">
    <property type="entry name" value="OSJNBA0084A10.13 PROTEIN-RELATED"/>
    <property type="match status" value="1"/>
</dbReference>
<keyword evidence="4" id="KW-0539">Nucleus</keyword>
<evidence type="ECO:0000256" key="1">
    <source>
        <dbReference type="ARBA" id="ARBA00004123"/>
    </source>
</evidence>
<comment type="caution">
    <text evidence="6">The sequence shown here is derived from an EMBL/GenBank/DDBJ whole genome shotgun (WGS) entry which is preliminary data.</text>
</comment>
<dbReference type="PROSITE" id="PS50985">
    <property type="entry name" value="GRAS"/>
    <property type="match status" value="1"/>
</dbReference>
<dbReference type="InterPro" id="IPR005202">
    <property type="entry name" value="TF_GRAS"/>
</dbReference>
<dbReference type="Proteomes" id="UP000634136">
    <property type="component" value="Unassembled WGS sequence"/>
</dbReference>
<comment type="caution">
    <text evidence="5">Lacks conserved residue(s) required for the propagation of feature annotation.</text>
</comment>
<gene>
    <name evidence="6" type="ORF">G2W53_002189</name>
</gene>
<evidence type="ECO:0000313" key="6">
    <source>
        <dbReference type="EMBL" id="KAF7845284.1"/>
    </source>
</evidence>
<dbReference type="GO" id="GO:0005634">
    <property type="term" value="C:nucleus"/>
    <property type="evidence" value="ECO:0007669"/>
    <property type="project" value="UniProtKB-SubCell"/>
</dbReference>
<evidence type="ECO:0000256" key="3">
    <source>
        <dbReference type="ARBA" id="ARBA00023163"/>
    </source>
</evidence>
<evidence type="ECO:0000313" key="7">
    <source>
        <dbReference type="Proteomes" id="UP000634136"/>
    </source>
</evidence>
<comment type="subcellular location">
    <subcellularLocation>
        <location evidence="1">Nucleus</location>
    </subcellularLocation>
</comment>
<evidence type="ECO:0000256" key="5">
    <source>
        <dbReference type="PROSITE-ProRule" id="PRU01191"/>
    </source>
</evidence>
<dbReference type="AlphaFoldDB" id="A0A834XJB9"/>
<keyword evidence="2" id="KW-0805">Transcription regulation</keyword>
<evidence type="ECO:0000256" key="2">
    <source>
        <dbReference type="ARBA" id="ARBA00023015"/>
    </source>
</evidence>
<protein>
    <submittedName>
        <fullName evidence="6">Nodulation-signaling pathway 2 protein-like</fullName>
    </submittedName>
</protein>
<dbReference type="EMBL" id="JAAIUW010000001">
    <property type="protein sequence ID" value="KAF7845284.1"/>
    <property type="molecule type" value="Genomic_DNA"/>
</dbReference>
<keyword evidence="7" id="KW-1185">Reference proteome</keyword>